<evidence type="ECO:0000313" key="3">
    <source>
        <dbReference type="Proteomes" id="UP000076503"/>
    </source>
</evidence>
<dbReference type="AlphaFoldDB" id="A0A167G1X9"/>
<dbReference type="OrthoDB" id="6336201at2"/>
<comment type="caution">
    <text evidence="2">The sequence shown here is derived from an EMBL/GenBank/DDBJ whole genome shotgun (WGS) entry which is preliminary data.</text>
</comment>
<dbReference type="RefSeq" id="WP_063360322.1">
    <property type="nucleotide sequence ID" value="NZ_AUXZ01000040.1"/>
</dbReference>
<dbReference type="PANTHER" id="PTHR34707:SF1">
    <property type="entry name" value="VIMENTIN-TYPE INTERMEDIATE FILAMENT-ASSOCIATED COILED-COIL PROTEIN"/>
    <property type="match status" value="1"/>
</dbReference>
<dbReference type="PANTHER" id="PTHR34707">
    <property type="entry name" value="VIMENTIN-TYPE INTERMEDIATE FILAMENT-ASSOCIATED COILED-COIL PROTEIN"/>
    <property type="match status" value="1"/>
</dbReference>
<accession>A0A167G1X9</accession>
<proteinExistence type="predicted"/>
<gene>
    <name evidence="2" type="ORF">N476_26500</name>
</gene>
<reference evidence="2 3" key="1">
    <citation type="submission" date="2013-07" db="EMBL/GenBank/DDBJ databases">
        <title>Comparative Genomic and Metabolomic Analysis of Twelve Strains of Pseudoalteromonas luteoviolacea.</title>
        <authorList>
            <person name="Vynne N.G."/>
            <person name="Mansson M."/>
            <person name="Gram L."/>
        </authorList>
    </citation>
    <scope>NUCLEOTIDE SEQUENCE [LARGE SCALE GENOMIC DNA]</scope>
    <source>
        <strain evidence="2 3">H33</strain>
    </source>
</reference>
<name>A0A167G1X9_9GAMM</name>
<dbReference type="PATRIC" id="fig|1365251.3.peg.612"/>
<dbReference type="Gene3D" id="1.20.5.340">
    <property type="match status" value="2"/>
</dbReference>
<evidence type="ECO:0000313" key="2">
    <source>
        <dbReference type="EMBL" id="KZN53864.1"/>
    </source>
</evidence>
<dbReference type="EMBL" id="AUXZ01000040">
    <property type="protein sequence ID" value="KZN53864.1"/>
    <property type="molecule type" value="Genomic_DNA"/>
</dbReference>
<feature type="signal peptide" evidence="1">
    <location>
        <begin position="1"/>
        <end position="20"/>
    </location>
</feature>
<sequence>MKKVIILGTALSIMPLTVGAESSVVVPHEFIANTPAKADEVNENFSFLSDNISENQTELAELNTSLTAVVSGLNSQLTSANEKIETNTTSISALQQAVSGNENIINNFIDSASVSIQSLQTDKQQKTVQITQINTSLGSIRAEIADQAQTITVLNTASTQNGAALEVMNTSLQVQSQAVSLANTRIQANENSLSALQQKVTQQEVVDTNIENRVTQLNTGISSVNTQLQANENSLNALQQRVTQQEVVDTNIENRVTQLSNGISSLNTQLSAISTRSQNNENSITALNSSQTTLNTDVTNLDSAVSDLSATVNTQSSTISTIQSSVQGHGGRLDVLEAARQPIQTYDPIINPHEDILDAPINYSYIATAPGDVFSLHGENFRMYRFPVMDFETNQRYAVDIPLIEGDTYESIGVNSMCGSFHLSPSQLIGDNAKAIFSVRGTIERKYTMSRDKIESSFSLQKLRPQIQVKIGRYSCFSLTLGQWSGSMEVDGQGALASGQYDLTNGFNWPAKADRIDEVIDFRSLANYVRVTAL</sequence>
<dbReference type="GO" id="GO:0045098">
    <property type="term" value="C:type III intermediate filament"/>
    <property type="evidence" value="ECO:0007669"/>
    <property type="project" value="TreeGrafter"/>
</dbReference>
<protein>
    <recommendedName>
        <fullName evidence="4">t-SNARE coiled-coil homology domain-containing protein</fullName>
    </recommendedName>
</protein>
<keyword evidence="1" id="KW-0732">Signal</keyword>
<dbReference type="Proteomes" id="UP000076503">
    <property type="component" value="Unassembled WGS sequence"/>
</dbReference>
<dbReference type="SUPFAM" id="SSF57997">
    <property type="entry name" value="Tropomyosin"/>
    <property type="match status" value="1"/>
</dbReference>
<evidence type="ECO:0008006" key="4">
    <source>
        <dbReference type="Google" id="ProtNLM"/>
    </source>
</evidence>
<organism evidence="2 3">
    <name type="scientific">Pseudoalteromonas luteoviolacea H33</name>
    <dbReference type="NCBI Taxonomy" id="1365251"/>
    <lineage>
        <taxon>Bacteria</taxon>
        <taxon>Pseudomonadati</taxon>
        <taxon>Pseudomonadota</taxon>
        <taxon>Gammaproteobacteria</taxon>
        <taxon>Alteromonadales</taxon>
        <taxon>Pseudoalteromonadaceae</taxon>
        <taxon>Pseudoalteromonas</taxon>
    </lineage>
</organism>
<evidence type="ECO:0000256" key="1">
    <source>
        <dbReference type="SAM" id="SignalP"/>
    </source>
</evidence>
<feature type="chain" id="PRO_5007886607" description="t-SNARE coiled-coil homology domain-containing protein" evidence="1">
    <location>
        <begin position="21"/>
        <end position="534"/>
    </location>
</feature>